<evidence type="ECO:0000259" key="5">
    <source>
        <dbReference type="Pfam" id="PF23726"/>
    </source>
</evidence>
<dbReference type="Pfam" id="PF10433">
    <property type="entry name" value="Beta-prop_RSE1_1st"/>
    <property type="match status" value="1"/>
</dbReference>
<dbReference type="EMBL" id="CAJFDI010000004">
    <property type="protein sequence ID" value="CAD5226395.1"/>
    <property type="molecule type" value="Genomic_DNA"/>
</dbReference>
<accession>A0A1I7RHE1</accession>
<dbReference type="GO" id="GO:0003676">
    <property type="term" value="F:nucleic acid binding"/>
    <property type="evidence" value="ECO:0007669"/>
    <property type="project" value="InterPro"/>
</dbReference>
<feature type="domain" description="RSE1/DDB1/CPSF1 first beta-propeller" evidence="4">
    <location>
        <begin position="14"/>
        <end position="349"/>
    </location>
</feature>
<dbReference type="Proteomes" id="UP000659654">
    <property type="component" value="Unassembled WGS sequence"/>
</dbReference>
<protein>
    <submittedName>
        <fullName evidence="6">(pine wood nematode) hypothetical protein</fullName>
    </submittedName>
    <submittedName>
        <fullName evidence="9">CPSF_A domain-containing protein</fullName>
    </submittedName>
</protein>
<dbReference type="WBParaSite" id="BXY_0011800.1">
    <property type="protein sequence ID" value="BXY_0011800.1"/>
    <property type="gene ID" value="BXY_0011800"/>
</dbReference>
<dbReference type="EMBL" id="CAJFCV020000004">
    <property type="protein sequence ID" value="CAG9115819.1"/>
    <property type="molecule type" value="Genomic_DNA"/>
</dbReference>
<gene>
    <name evidence="6" type="ORF">BXYJ_LOCUS9023</name>
</gene>
<dbReference type="InterPro" id="IPR058543">
    <property type="entry name" value="Beta-prop_RSE1/DDB1/CPSF1_2nd"/>
</dbReference>
<comment type="subcellular location">
    <subcellularLocation>
        <location evidence="1">Nucleus</location>
    </subcellularLocation>
</comment>
<feature type="domain" description="RSE1/DDB1/CPSF1 C-terminal" evidence="3">
    <location>
        <begin position="780"/>
        <end position="1084"/>
    </location>
</feature>
<dbReference type="OrthoDB" id="433457at2759"/>
<dbReference type="PANTHER" id="PTHR10644">
    <property type="entry name" value="DNA REPAIR/RNA PROCESSING CPSF FAMILY"/>
    <property type="match status" value="1"/>
</dbReference>
<dbReference type="SUPFAM" id="SSF50969">
    <property type="entry name" value="YVTN repeat-like/Quinoprotein amine dehydrogenase"/>
    <property type="match status" value="1"/>
</dbReference>
<keyword evidence="8" id="KW-1185">Reference proteome</keyword>
<dbReference type="InterPro" id="IPR018846">
    <property type="entry name" value="Beta-prop_RSE1/DDB1/CPSF1_1st"/>
</dbReference>
<dbReference type="SMR" id="A0A1I7RHE1"/>
<sequence length="1124" mass="125380">MSNYIASAQKPTVVNGAEVGRFRNEKELDLIIARINRIELLLVTEEGLKPHREIPIFGRIVIIRSFKPLGENKDLLLIVTSKYQVSILAFDANGEVITRASGNVADRVFRPAETGILISIHKSGLIALRCYEGSLKIIKWNNSGNLVSFNLRLTDVQVTDFGFLDTPGKVPSLGYIYQDASGRHLKVCRLNLEEKELSLDWTQENIESEASLLIPVPHYGGVIVVGQESISYHKAAGVYTAVSPFLLHMAEICCYCLVDKNGERLLLGDIHGRLFLLVLHTREQDNGIAEVSDIKVQLLGEISIPECVVYLDNSVIFVGSRMGDSQLIKILPEALDNQPTSFIEVLDSFPNLGPIRDLIVINSDGQKQVVTCSGGFKEGSLRIVRSGIGIDEQATVDLPRITNLFTLRFNSNFDNYLVVSFSDVTHLFKIDGEDLEDTKIEGFELNKSTIFAGVLFDGSIIQIFEDTLNLIGRDGSCLCKEPFEDLTLCDVNLRSGQVLVSSRNTLFYYKVENNKFSKVSSVDCERQISCLALSSIEEDAPSNVCVVGFWVGNLVSMFTMDNDTLTKVRDCNLPGKVLPRSILLTKMDNVIYLLVALGDGTLFYYSVDPVTGETADVKKATLGTQPSRLRKFLARNVVNVFACSDRPAVIYSSNQKLIFSNVNLKMVTQMCPLNAEAYPNSLVLSDGERMFIGVIDDIQKLHIRSVPLGESVSRIAYQSETNSIAILTQRTERILPNGDRQVRNSAPMMCANRTTQAPMTGSIVTSSNEEEMDAVQIHSLCLLDVNTFEILHVIEMPSCEFLVSVASVKLGNCEKPFFVVGTAIFSPSEPECKQGRILVYAIDEQKLRLVNDKEVKGAVFSISTLNNKLICSINSSVRLFEWTPENELRLECSSFNFITALYLKTKGDLVLVGDIMRSMTLLTYKSLDSQLEEVARDYNAEWTTAVEIIDSDTMIAAENAYNLYVVHKEVHPESDDERTKFQQTGYWYLGENVNVFRRGSLLTSNMDPSTSYSNPVLFGTADGSLGVIVQLKEDVFQYVQALQKAITNNVTNCTRIAYDNFRNFNNEKKVEKHCGFVDGDLIEGLADMHREKLNTVAKDMVEIYKHETTADDILRLVEDLSRLH</sequence>
<evidence type="ECO:0000259" key="4">
    <source>
        <dbReference type="Pfam" id="PF10433"/>
    </source>
</evidence>
<reference evidence="9" key="1">
    <citation type="submission" date="2016-11" db="UniProtKB">
        <authorList>
            <consortium name="WormBaseParasite"/>
        </authorList>
    </citation>
    <scope>IDENTIFICATION</scope>
</reference>
<keyword evidence="2" id="KW-0539">Nucleus</keyword>
<dbReference type="Pfam" id="PF03178">
    <property type="entry name" value="CPSF_A"/>
    <property type="match status" value="1"/>
</dbReference>
<dbReference type="Pfam" id="PF23726">
    <property type="entry name" value="Beta-prop_RSE1_2nd"/>
    <property type="match status" value="1"/>
</dbReference>
<dbReference type="GO" id="GO:0005634">
    <property type="term" value="C:nucleus"/>
    <property type="evidence" value="ECO:0007669"/>
    <property type="project" value="UniProtKB-SubCell"/>
</dbReference>
<evidence type="ECO:0000313" key="7">
    <source>
        <dbReference type="Proteomes" id="UP000095284"/>
    </source>
</evidence>
<dbReference type="Proteomes" id="UP000095284">
    <property type="component" value="Unplaced"/>
</dbReference>
<evidence type="ECO:0000313" key="8">
    <source>
        <dbReference type="Proteomes" id="UP000659654"/>
    </source>
</evidence>
<evidence type="ECO:0000259" key="3">
    <source>
        <dbReference type="Pfam" id="PF03178"/>
    </source>
</evidence>
<dbReference type="InterPro" id="IPR011044">
    <property type="entry name" value="Quino_amine_DH_bsu"/>
</dbReference>
<proteinExistence type="predicted"/>
<reference evidence="6" key="2">
    <citation type="submission" date="2020-09" db="EMBL/GenBank/DDBJ databases">
        <authorList>
            <person name="Kikuchi T."/>
        </authorList>
    </citation>
    <scope>NUCLEOTIDE SEQUENCE</scope>
    <source>
        <strain evidence="6">Ka4C1</strain>
    </source>
</reference>
<dbReference type="Proteomes" id="UP000582659">
    <property type="component" value="Unassembled WGS sequence"/>
</dbReference>
<evidence type="ECO:0000313" key="6">
    <source>
        <dbReference type="EMBL" id="CAD5226395.1"/>
    </source>
</evidence>
<evidence type="ECO:0000256" key="1">
    <source>
        <dbReference type="ARBA" id="ARBA00004123"/>
    </source>
</evidence>
<dbReference type="InterPro" id="IPR004871">
    <property type="entry name" value="RSE1/DDB1/CPSF1_C"/>
</dbReference>
<dbReference type="eggNOG" id="KOG1897">
    <property type="taxonomic scope" value="Eukaryota"/>
</dbReference>
<dbReference type="InterPro" id="IPR050358">
    <property type="entry name" value="RSE1/DDB1/CFT1"/>
</dbReference>
<evidence type="ECO:0000256" key="2">
    <source>
        <dbReference type="ARBA" id="ARBA00023242"/>
    </source>
</evidence>
<dbReference type="UniPathway" id="UPA00143"/>
<dbReference type="Gene3D" id="1.10.150.910">
    <property type="match status" value="1"/>
</dbReference>
<organism evidence="7 9">
    <name type="scientific">Bursaphelenchus xylophilus</name>
    <name type="common">Pinewood nematode worm</name>
    <name type="synonym">Aphelenchoides xylophilus</name>
    <dbReference type="NCBI Taxonomy" id="6326"/>
    <lineage>
        <taxon>Eukaryota</taxon>
        <taxon>Metazoa</taxon>
        <taxon>Ecdysozoa</taxon>
        <taxon>Nematoda</taxon>
        <taxon>Chromadorea</taxon>
        <taxon>Rhabditida</taxon>
        <taxon>Tylenchina</taxon>
        <taxon>Tylenchomorpha</taxon>
        <taxon>Aphelenchoidea</taxon>
        <taxon>Aphelenchoididae</taxon>
        <taxon>Bursaphelenchus</taxon>
    </lineage>
</organism>
<dbReference type="Gene3D" id="2.130.10.10">
    <property type="entry name" value="YVTN repeat-like/Quinoprotein amine dehydrogenase"/>
    <property type="match status" value="3"/>
</dbReference>
<feature type="domain" description="RSE1/DDB1/CPSF1 second beta-propeller" evidence="5">
    <location>
        <begin position="391"/>
        <end position="693"/>
    </location>
</feature>
<dbReference type="GO" id="GO:0016567">
    <property type="term" value="P:protein ubiquitination"/>
    <property type="evidence" value="ECO:0007669"/>
    <property type="project" value="UniProtKB-UniPathway"/>
</dbReference>
<dbReference type="InterPro" id="IPR015943">
    <property type="entry name" value="WD40/YVTN_repeat-like_dom_sf"/>
</dbReference>
<dbReference type="AlphaFoldDB" id="A0A1I7RHE1"/>
<evidence type="ECO:0000313" key="9">
    <source>
        <dbReference type="WBParaSite" id="BXY_0011800.1"/>
    </source>
</evidence>
<name>A0A1I7RHE1_BURXY</name>